<dbReference type="PANTHER" id="PTHR11351">
    <property type="entry name" value="ACYL-COA DESATURASE"/>
    <property type="match status" value="1"/>
</dbReference>
<accession>A0A834R9N4</accession>
<keyword evidence="7 14" id="KW-1133">Transmembrane helix</keyword>
<evidence type="ECO:0000256" key="3">
    <source>
        <dbReference type="ARBA" id="ARBA00022516"/>
    </source>
</evidence>
<dbReference type="InterPro" id="IPR005804">
    <property type="entry name" value="FA_desaturase_dom"/>
</dbReference>
<dbReference type="InterPro" id="IPR009160">
    <property type="entry name" value="Acyl-CoA_deSatase_haem/ster-bd"/>
</dbReference>
<keyword evidence="10" id="KW-0443">Lipid metabolism</keyword>
<gene>
    <name evidence="16" type="ORF">SSS_5570</name>
</gene>
<evidence type="ECO:0000256" key="5">
    <source>
        <dbReference type="ARBA" id="ARBA00022723"/>
    </source>
</evidence>
<evidence type="ECO:0000313" key="16">
    <source>
        <dbReference type="EMBL" id="KAF7492410.1"/>
    </source>
</evidence>
<feature type="domain" description="Fatty acid desaturase" evidence="15">
    <location>
        <begin position="113"/>
        <end position="318"/>
    </location>
</feature>
<sequence length="377" mass="44178">MPYETDEIDRNGEDIFLDHNSNHLDSNPIGSDSILESKSVDCSNRRNSDSNDKANKTEQSKIVSRDYLLERRKHDQWNCLDHIIWFNVFWFSSMHLISLYAIYLVLLEARLLTILFAILVYAVSMFGVTAGVHRLWSHRAYKAKLPFRIILAIFNSMAYQNSIYVWARDHRVHHKYSETDADPVNIERGVFFSHIGWLLCKKHPDVARFGLRLDLSDLKSDPVVYYQHKFYHLSVLIFFLIIPTIIPWYFWNESLLISLVVCVVLRYTLALNSTWLVNSVAHKYGNRPYDINIAPTENKFVAFLTLGEGYHNYHHTFPWDYSTSEWQWNLNPTTIVLDLLSKTGLVYDLRSASKEIIKLRKSRTGNLKQYQAQELGY</sequence>
<keyword evidence="9" id="KW-0408">Iron</keyword>
<dbReference type="GO" id="GO:0005506">
    <property type="term" value="F:iron ion binding"/>
    <property type="evidence" value="ECO:0007669"/>
    <property type="project" value="TreeGrafter"/>
</dbReference>
<reference evidence="16" key="2">
    <citation type="submission" date="2020-01" db="EMBL/GenBank/DDBJ databases">
        <authorList>
            <person name="Korhonen P.K.K."/>
            <person name="Guangxu M.G."/>
            <person name="Wang T.W."/>
            <person name="Stroehlein A.J.S."/>
            <person name="Young N.D."/>
            <person name="Ang C.-S.A."/>
            <person name="Fernando D.W.F."/>
            <person name="Lu H.L."/>
            <person name="Taylor S.T."/>
            <person name="Ehtesham M.E.M."/>
            <person name="Najaraj S.H.N."/>
            <person name="Harsha G.H.G."/>
            <person name="Madugundu A.M."/>
            <person name="Renuse S.R."/>
            <person name="Holt D.H."/>
            <person name="Pandey A.P."/>
            <person name="Papenfuss A.P."/>
            <person name="Gasser R.B.G."/>
            <person name="Fischer K.F."/>
        </authorList>
    </citation>
    <scope>NUCLEOTIDE SEQUENCE</scope>
    <source>
        <strain evidence="16">SSS_KF_BRIS2020</strain>
    </source>
</reference>
<evidence type="ECO:0000256" key="10">
    <source>
        <dbReference type="ARBA" id="ARBA00023098"/>
    </source>
</evidence>
<evidence type="ECO:0000313" key="17">
    <source>
        <dbReference type="EnsemblMetazoa" id="KAF7492410.1"/>
    </source>
</evidence>
<keyword evidence="6" id="KW-0276">Fatty acid metabolism</keyword>
<keyword evidence="3 13" id="KW-0444">Lipid biosynthesis</keyword>
<feature type="transmembrane region" description="Helical" evidence="14">
    <location>
        <begin position="83"/>
        <end position="106"/>
    </location>
</feature>
<keyword evidence="11 14" id="KW-0472">Membrane</keyword>
<dbReference type="Proteomes" id="UP000070412">
    <property type="component" value="Unassembled WGS sequence"/>
</dbReference>
<evidence type="ECO:0000256" key="13">
    <source>
        <dbReference type="RuleBase" id="RU000581"/>
    </source>
</evidence>
<feature type="transmembrane region" description="Helical" evidence="14">
    <location>
        <begin position="113"/>
        <end position="133"/>
    </location>
</feature>
<protein>
    <submittedName>
        <fullName evidence="16">Stearoyl-CoA desaturase 5</fullName>
    </submittedName>
</protein>
<keyword evidence="8 13" id="KW-0560">Oxidoreductase</keyword>
<dbReference type="AlphaFoldDB" id="A0A834R9N4"/>
<feature type="transmembrane region" description="Helical" evidence="14">
    <location>
        <begin position="230"/>
        <end position="250"/>
    </location>
</feature>
<evidence type="ECO:0000256" key="12">
    <source>
        <dbReference type="ARBA" id="ARBA00023160"/>
    </source>
</evidence>
<dbReference type="PRINTS" id="PR00075">
    <property type="entry name" value="FACDDSATRASE"/>
</dbReference>
<dbReference type="EMBL" id="WVUK01000056">
    <property type="protein sequence ID" value="KAF7492410.1"/>
    <property type="molecule type" value="Genomic_DNA"/>
</dbReference>
<dbReference type="OrthoDB" id="10260134at2759"/>
<evidence type="ECO:0000256" key="8">
    <source>
        <dbReference type="ARBA" id="ARBA00023002"/>
    </source>
</evidence>
<evidence type="ECO:0000259" key="15">
    <source>
        <dbReference type="Pfam" id="PF00487"/>
    </source>
</evidence>
<feature type="transmembrane region" description="Helical" evidence="14">
    <location>
        <begin position="145"/>
        <end position="167"/>
    </location>
</feature>
<dbReference type="InterPro" id="IPR015876">
    <property type="entry name" value="Acyl-CoA_DS"/>
</dbReference>
<dbReference type="CDD" id="cd03505">
    <property type="entry name" value="Delta9-FADS-like"/>
    <property type="match status" value="1"/>
</dbReference>
<dbReference type="PANTHER" id="PTHR11351:SF31">
    <property type="entry name" value="DESATURASE 1, ISOFORM A-RELATED"/>
    <property type="match status" value="1"/>
</dbReference>
<reference evidence="17" key="3">
    <citation type="submission" date="2022-06" db="UniProtKB">
        <authorList>
            <consortium name="EnsemblMetazoa"/>
        </authorList>
    </citation>
    <scope>IDENTIFICATION</scope>
</reference>
<dbReference type="PROSITE" id="PS00476">
    <property type="entry name" value="FATTY_ACID_DESATUR_1"/>
    <property type="match status" value="1"/>
</dbReference>
<name>A0A834R9N4_SARSC</name>
<dbReference type="PIRSF" id="PIRSF000345">
    <property type="entry name" value="OLE1"/>
    <property type="match status" value="1"/>
</dbReference>
<feature type="transmembrane region" description="Helical" evidence="14">
    <location>
        <begin position="256"/>
        <end position="277"/>
    </location>
</feature>
<evidence type="ECO:0000256" key="14">
    <source>
        <dbReference type="SAM" id="Phobius"/>
    </source>
</evidence>
<organism evidence="16">
    <name type="scientific">Sarcoptes scabiei</name>
    <name type="common">Itch mite</name>
    <name type="synonym">Acarus scabiei</name>
    <dbReference type="NCBI Taxonomy" id="52283"/>
    <lineage>
        <taxon>Eukaryota</taxon>
        <taxon>Metazoa</taxon>
        <taxon>Ecdysozoa</taxon>
        <taxon>Arthropoda</taxon>
        <taxon>Chelicerata</taxon>
        <taxon>Arachnida</taxon>
        <taxon>Acari</taxon>
        <taxon>Acariformes</taxon>
        <taxon>Sarcoptiformes</taxon>
        <taxon>Astigmata</taxon>
        <taxon>Psoroptidia</taxon>
        <taxon>Sarcoptoidea</taxon>
        <taxon>Sarcoptidae</taxon>
        <taxon>Sarcoptinae</taxon>
        <taxon>Sarcoptes</taxon>
    </lineage>
</organism>
<evidence type="ECO:0000256" key="4">
    <source>
        <dbReference type="ARBA" id="ARBA00022692"/>
    </source>
</evidence>
<keyword evidence="4 13" id="KW-0812">Transmembrane</keyword>
<dbReference type="GO" id="GO:0005789">
    <property type="term" value="C:endoplasmic reticulum membrane"/>
    <property type="evidence" value="ECO:0007669"/>
    <property type="project" value="TreeGrafter"/>
</dbReference>
<keyword evidence="18" id="KW-1185">Reference proteome</keyword>
<evidence type="ECO:0000256" key="9">
    <source>
        <dbReference type="ARBA" id="ARBA00023004"/>
    </source>
</evidence>
<proteinExistence type="inferred from homology"/>
<keyword evidence="5" id="KW-0479">Metal-binding</keyword>
<reference evidence="18" key="1">
    <citation type="journal article" date="2020" name="PLoS Negl. Trop. Dis.">
        <title>High-quality nuclear genome for Sarcoptes scabiei-A critical resource for a neglected parasite.</title>
        <authorList>
            <person name="Korhonen P.K."/>
            <person name="Gasser R.B."/>
            <person name="Ma G."/>
            <person name="Wang T."/>
            <person name="Stroehlein A.J."/>
            <person name="Young N.D."/>
            <person name="Ang C.S."/>
            <person name="Fernando D.D."/>
            <person name="Lu H.C."/>
            <person name="Taylor S."/>
            <person name="Reynolds S.L."/>
            <person name="Mofiz E."/>
            <person name="Najaraj S.H."/>
            <person name="Gowda H."/>
            <person name="Madugundu A."/>
            <person name="Renuse S."/>
            <person name="Holt D."/>
            <person name="Pandey A."/>
            <person name="Papenfuss A.T."/>
            <person name="Fischer K."/>
        </authorList>
    </citation>
    <scope>NUCLEOTIDE SEQUENCE [LARGE SCALE GENOMIC DNA]</scope>
</reference>
<evidence type="ECO:0000256" key="11">
    <source>
        <dbReference type="ARBA" id="ARBA00023136"/>
    </source>
</evidence>
<evidence type="ECO:0000256" key="1">
    <source>
        <dbReference type="ARBA" id="ARBA00004141"/>
    </source>
</evidence>
<dbReference type="Pfam" id="PF00487">
    <property type="entry name" value="FA_desaturase"/>
    <property type="match status" value="1"/>
</dbReference>
<keyword evidence="12 13" id="KW-0275">Fatty acid biosynthesis</keyword>
<comment type="domain">
    <text evidence="13">The histidine box domains are involved in binding the catalytic metal ions.</text>
</comment>
<comment type="similarity">
    <text evidence="2 13">Belongs to the fatty acid desaturase type 1 family.</text>
</comment>
<comment type="subcellular location">
    <subcellularLocation>
        <location evidence="1">Membrane</location>
        <topology evidence="1">Multi-pass membrane protein</topology>
    </subcellularLocation>
</comment>
<comment type="cofactor">
    <cofactor evidence="13">
        <name>Fe(2+)</name>
        <dbReference type="ChEBI" id="CHEBI:29033"/>
    </cofactor>
</comment>
<evidence type="ECO:0000256" key="2">
    <source>
        <dbReference type="ARBA" id="ARBA00009295"/>
    </source>
</evidence>
<dbReference type="EnsemblMetazoa" id="SSS_5570s_mrna">
    <property type="protein sequence ID" value="KAF7492410.1"/>
    <property type="gene ID" value="SSS_5570"/>
</dbReference>
<evidence type="ECO:0000256" key="7">
    <source>
        <dbReference type="ARBA" id="ARBA00022989"/>
    </source>
</evidence>
<dbReference type="GO" id="GO:0006636">
    <property type="term" value="P:unsaturated fatty acid biosynthetic process"/>
    <property type="evidence" value="ECO:0007669"/>
    <property type="project" value="InterPro"/>
</dbReference>
<dbReference type="InterPro" id="IPR001522">
    <property type="entry name" value="FADS-1_CS"/>
</dbReference>
<dbReference type="GO" id="GO:0004768">
    <property type="term" value="F:stearoyl-CoA 9-desaturase activity"/>
    <property type="evidence" value="ECO:0007669"/>
    <property type="project" value="InterPro"/>
</dbReference>
<evidence type="ECO:0000256" key="6">
    <source>
        <dbReference type="ARBA" id="ARBA00022832"/>
    </source>
</evidence>
<evidence type="ECO:0000313" key="18">
    <source>
        <dbReference type="Proteomes" id="UP000070412"/>
    </source>
</evidence>